<evidence type="ECO:0000256" key="2">
    <source>
        <dbReference type="SAM" id="Phobius"/>
    </source>
</evidence>
<feature type="transmembrane region" description="Helical" evidence="2">
    <location>
        <begin position="943"/>
        <end position="963"/>
    </location>
</feature>
<feature type="transmembrane region" description="Helical" evidence="2">
    <location>
        <begin position="374"/>
        <end position="393"/>
    </location>
</feature>
<dbReference type="Gene3D" id="3.30.2090.10">
    <property type="entry name" value="Multidrug efflux transporter AcrB TolC docking domain, DN and DC subdomains"/>
    <property type="match status" value="2"/>
</dbReference>
<accession>A0ABY9R3G5</accession>
<name>A0ABY9R3G5_9BACT</name>
<dbReference type="RefSeq" id="WP_309541632.1">
    <property type="nucleotide sequence ID" value="NZ_CP133659.1"/>
</dbReference>
<dbReference type="PANTHER" id="PTHR32063">
    <property type="match status" value="1"/>
</dbReference>
<feature type="transmembrane region" description="Helical" evidence="2">
    <location>
        <begin position="38"/>
        <end position="56"/>
    </location>
</feature>
<sequence length="1102" mass="117948">MHDDPHSPPPSSSPSSPAPSHGHGLLGAITGALVDSRLVPLLILGALLLGVAAILLTPSEEEPQIIVPMIDIHVRMPGATPAEIETRVVGPMEKLLWEIPGVEYVYSTSMDGEAMAIVRFKVGEDPERSLIRTYGKLYQHLDWIPPGCSQPLLKPRSIDDVPVMALTFSSATLGARDLRAVALLVNDAVRALPGVAQTTITGGLRREVAVQPDPQRLRAVGLDLAGLAQALGARNQAALAGEMVAGGHAFSVRLDGFLRTPQDVAETVVAVANGRPVLLRDVAAISDEQPEPDQYVFAAAGPAAHLKKIGLPPGRMLPAVTLSVAKRPGVNAHDLTLAVRKVVDDRRGVDIPPSVEVLVTRDYGATAQAKADELLEHLLLAAVSVGGIVALFLGLRASVVVMVAVPVTLAVTLATYYLLGYTLNRVTLFALIFCIGILVDDPIVDVENIVRHLRLPGNDKRPLRTVVVEAVNEVRAPLVLATFTVIAAIMPMAFVGGLMGPYMRPMPVGASVAMLLSMAVAFGITPWTARHVLRPGGGAHGHGHGEGTEDWGTRQYRRLMGMLLHAPHRRWLFLGGVAALLALACALVPLRAVMVKMLPFDNKSEFQVVVDMPTGTPLQATARAAADMADALLTMPEVTDCQVYAGTSAPFTFSGLIRHYYLRAGQEMADVQVNLADKGRRKAASHDIAKRARELLAPVAARHGARIKVVEVPPGPPVLQTLVAEIYGPDETGRLRVAEQVKGVFATTPSVVDVDWYVSDPRREQRIVIEPDKAALAGVSPERARQVVQAAIGGVTTGLLHDQDAREDVPVVVRLPRERRAVPPDLAALHVTADAGRGGAQVPLSAFARIEERIQPRAIYHKNLQPVVYVTADMAGAEESPPYAMARIDAALRELGDKGEGAWQRHAGARLDTLYTRQPESLRGFSLKWDGEWQITYEVFRDMGVAFAAVMVLVYMLTVGWFGSYTTPIAIMSPIPLSLIGIIPAHAALGAFFTATSMIGFIAGAGIVVRNSIILVDFIELRRAEGAPLDVAVVEAGAVRFRPMLLTALSVVAGAFVILFDPIFQGLAISLLAGEVAATVFSRMVVPVLYYLDQHRRNPAGG</sequence>
<feature type="transmembrane region" description="Helical" evidence="2">
    <location>
        <begin position="1039"/>
        <end position="1060"/>
    </location>
</feature>
<dbReference type="Pfam" id="PF00873">
    <property type="entry name" value="ACR_tran"/>
    <property type="match status" value="1"/>
</dbReference>
<feature type="transmembrane region" description="Helical" evidence="2">
    <location>
        <begin position="571"/>
        <end position="590"/>
    </location>
</feature>
<feature type="transmembrane region" description="Helical" evidence="2">
    <location>
        <begin position="478"/>
        <end position="498"/>
    </location>
</feature>
<dbReference type="PANTHER" id="PTHR32063:SF16">
    <property type="entry name" value="CATION EFFLUX SYSTEM (ACRB_ACRD_ACRF FAMILY)"/>
    <property type="match status" value="1"/>
</dbReference>
<feature type="transmembrane region" description="Helical" evidence="2">
    <location>
        <begin position="510"/>
        <end position="529"/>
    </location>
</feature>
<dbReference type="Proteomes" id="UP001180616">
    <property type="component" value="Chromosome"/>
</dbReference>
<dbReference type="PRINTS" id="PR00702">
    <property type="entry name" value="ACRIFLAVINRP"/>
</dbReference>
<dbReference type="SUPFAM" id="SSF82714">
    <property type="entry name" value="Multidrug efflux transporter AcrB TolC docking domain, DN and DC subdomains"/>
    <property type="match status" value="2"/>
</dbReference>
<evidence type="ECO:0000313" key="3">
    <source>
        <dbReference type="EMBL" id="WMW65667.1"/>
    </source>
</evidence>
<gene>
    <name evidence="3" type="ORF">KPS_000161</name>
</gene>
<keyword evidence="4" id="KW-1185">Reference proteome</keyword>
<dbReference type="EMBL" id="CP133659">
    <property type="protein sequence ID" value="WMW65667.1"/>
    <property type="molecule type" value="Genomic_DNA"/>
</dbReference>
<feature type="transmembrane region" description="Helical" evidence="2">
    <location>
        <begin position="426"/>
        <end position="444"/>
    </location>
</feature>
<keyword evidence="2" id="KW-0472">Membrane</keyword>
<reference evidence="3" key="1">
    <citation type="submission" date="2023-09" db="EMBL/GenBank/DDBJ databases">
        <authorList>
            <consortium name="CW5 consortium"/>
            <person name="Lu C.-W."/>
        </authorList>
    </citation>
    <scope>NUCLEOTIDE SEQUENCE</scope>
    <source>
        <strain evidence="3">KPS</strain>
    </source>
</reference>
<evidence type="ECO:0000313" key="4">
    <source>
        <dbReference type="Proteomes" id="UP001180616"/>
    </source>
</evidence>
<proteinExistence type="predicted"/>
<organism evidence="3 4">
    <name type="scientific">Nitratidesulfovibrio liaohensis</name>
    <dbReference type="NCBI Taxonomy" id="2604158"/>
    <lineage>
        <taxon>Bacteria</taxon>
        <taxon>Pseudomonadati</taxon>
        <taxon>Thermodesulfobacteriota</taxon>
        <taxon>Desulfovibrionia</taxon>
        <taxon>Desulfovibrionales</taxon>
        <taxon>Desulfovibrionaceae</taxon>
        <taxon>Nitratidesulfovibrio</taxon>
    </lineage>
</organism>
<keyword evidence="2" id="KW-0812">Transmembrane</keyword>
<dbReference type="SUPFAM" id="SSF82693">
    <property type="entry name" value="Multidrug efflux transporter AcrB pore domain, PN1, PN2, PC1 and PC2 subdomains"/>
    <property type="match status" value="3"/>
</dbReference>
<feature type="transmembrane region" description="Helical" evidence="2">
    <location>
        <begin position="1067"/>
        <end position="1092"/>
    </location>
</feature>
<dbReference type="InterPro" id="IPR001036">
    <property type="entry name" value="Acrflvin-R"/>
</dbReference>
<protein>
    <submittedName>
        <fullName evidence="3">Efflux RND transporter permease subunit</fullName>
    </submittedName>
</protein>
<dbReference type="InterPro" id="IPR027463">
    <property type="entry name" value="AcrB_DN_DC_subdom"/>
</dbReference>
<keyword evidence="2" id="KW-1133">Transmembrane helix</keyword>
<dbReference type="SUPFAM" id="SSF82866">
    <property type="entry name" value="Multidrug efflux transporter AcrB transmembrane domain"/>
    <property type="match status" value="2"/>
</dbReference>
<dbReference type="Gene3D" id="3.30.70.1440">
    <property type="entry name" value="Multidrug efflux transporter AcrB pore domain"/>
    <property type="match status" value="1"/>
</dbReference>
<dbReference type="Gene3D" id="3.30.70.1320">
    <property type="entry name" value="Multidrug efflux transporter AcrB pore domain like"/>
    <property type="match status" value="1"/>
</dbReference>
<evidence type="ECO:0000256" key="1">
    <source>
        <dbReference type="SAM" id="MobiDB-lite"/>
    </source>
</evidence>
<feature type="region of interest" description="Disordered" evidence="1">
    <location>
        <begin position="1"/>
        <end position="22"/>
    </location>
</feature>
<dbReference type="Gene3D" id="3.30.70.1430">
    <property type="entry name" value="Multidrug efflux transporter AcrB pore domain"/>
    <property type="match status" value="2"/>
</dbReference>
<feature type="transmembrane region" description="Helical" evidence="2">
    <location>
        <begin position="399"/>
        <end position="419"/>
    </location>
</feature>
<dbReference type="Gene3D" id="1.20.1640.10">
    <property type="entry name" value="Multidrug efflux transporter AcrB transmembrane domain"/>
    <property type="match status" value="2"/>
</dbReference>